<comment type="caution">
    <text evidence="1">The sequence shown here is derived from an EMBL/GenBank/DDBJ whole genome shotgun (WGS) entry which is preliminary data.</text>
</comment>
<name>A0A0G0U7I9_9BACT</name>
<protein>
    <submittedName>
        <fullName evidence="1">Uncharacterized protein</fullName>
    </submittedName>
</protein>
<reference evidence="1 2" key="1">
    <citation type="journal article" date="2015" name="Nature">
        <title>rRNA introns, odd ribosomes, and small enigmatic genomes across a large radiation of phyla.</title>
        <authorList>
            <person name="Brown C.T."/>
            <person name="Hug L.A."/>
            <person name="Thomas B.C."/>
            <person name="Sharon I."/>
            <person name="Castelle C.J."/>
            <person name="Singh A."/>
            <person name="Wilkins M.J."/>
            <person name="Williams K.H."/>
            <person name="Banfield J.F."/>
        </authorList>
    </citation>
    <scope>NUCLEOTIDE SEQUENCE [LARGE SCALE GENOMIC DNA]</scope>
</reference>
<proteinExistence type="predicted"/>
<dbReference type="EMBL" id="LCAB01000007">
    <property type="protein sequence ID" value="KKR83156.1"/>
    <property type="molecule type" value="Genomic_DNA"/>
</dbReference>
<dbReference type="AlphaFoldDB" id="A0A0G0U7I9"/>
<organism evidence="1 2">
    <name type="scientific">Candidatus Daviesbacteria bacterium GW2011_GWA2_40_9</name>
    <dbReference type="NCBI Taxonomy" id="1618424"/>
    <lineage>
        <taxon>Bacteria</taxon>
        <taxon>Candidatus Daviesiibacteriota</taxon>
    </lineage>
</organism>
<evidence type="ECO:0000313" key="2">
    <source>
        <dbReference type="Proteomes" id="UP000034601"/>
    </source>
</evidence>
<gene>
    <name evidence="1" type="ORF">UU29_C0007G0026</name>
</gene>
<evidence type="ECO:0000313" key="1">
    <source>
        <dbReference type="EMBL" id="KKR83156.1"/>
    </source>
</evidence>
<sequence>MAIVNKETLEVAHEVPPLIPFPRGSRFEYLELPDGRTHRLHIVSFRDPRHTDVVVSALARDEAIAFHGWGVSGMGCRADNASDSRKFWLYKEGRPLGAKVPLLEPPKYAVEHIDWQSVHKQFRHLQDPRLLKELWENPILPYHLIFPYRSEGRTLNEAVVTPAHDKEVASDVPVPTICLSWTGDPAIDHLVRKVKKACPEAQIAVSSLNDSGETPSFTTPELIAYFQQKGKTHWTIIVEDPLLEPLDIASSHSQFIVPLADEEPVFGIKRIGSLSPGGFSEHIGLKVKIPEKVKIASRRVPDDVILDEKLYQADALIHSWQKGLLWQVAGSYFEDLKERLHLV</sequence>
<accession>A0A0G0U7I9</accession>
<dbReference type="Proteomes" id="UP000034601">
    <property type="component" value="Unassembled WGS sequence"/>
</dbReference>